<dbReference type="GO" id="GO:0004109">
    <property type="term" value="F:coproporphyrinogen oxidase activity"/>
    <property type="evidence" value="ECO:0007669"/>
    <property type="project" value="InterPro"/>
</dbReference>
<dbReference type="InterPro" id="IPR058240">
    <property type="entry name" value="rSAM_sf"/>
</dbReference>
<keyword evidence="6 10" id="KW-0479">Metal-binding</keyword>
<comment type="cofactor">
    <cofactor evidence="1">
        <name>[4Fe-4S] cluster</name>
        <dbReference type="ChEBI" id="CHEBI:49883"/>
    </cofactor>
</comment>
<keyword evidence="13" id="KW-1185">Reference proteome</keyword>
<dbReference type="InterPro" id="IPR004559">
    <property type="entry name" value="HemW-like"/>
</dbReference>
<evidence type="ECO:0000313" key="12">
    <source>
        <dbReference type="EMBL" id="RDU73274.1"/>
    </source>
</evidence>
<dbReference type="RefSeq" id="WP_115579164.1">
    <property type="nucleotide sequence ID" value="NZ_NXLX01000011.1"/>
</dbReference>
<evidence type="ECO:0000256" key="10">
    <source>
        <dbReference type="RuleBase" id="RU364116"/>
    </source>
</evidence>
<comment type="similarity">
    <text evidence="2">Belongs to the anaerobic coproporphyrinogen-III oxidase family. HemW subfamily.</text>
</comment>
<protein>
    <recommendedName>
        <fullName evidence="3 10">Heme chaperone HemW</fullName>
    </recommendedName>
</protein>
<dbReference type="SFLD" id="SFLDS00029">
    <property type="entry name" value="Radical_SAM"/>
    <property type="match status" value="1"/>
</dbReference>
<evidence type="ECO:0000256" key="5">
    <source>
        <dbReference type="ARBA" id="ARBA00022691"/>
    </source>
</evidence>
<feature type="domain" description="Radical SAM core" evidence="11">
    <location>
        <begin position="1"/>
        <end position="223"/>
    </location>
</feature>
<dbReference type="InterPro" id="IPR006638">
    <property type="entry name" value="Elp3/MiaA/NifB-like_rSAM"/>
</dbReference>
<keyword evidence="4 10" id="KW-0349">Heme</keyword>
<keyword evidence="9 10" id="KW-0143">Chaperone</keyword>
<evidence type="ECO:0000256" key="1">
    <source>
        <dbReference type="ARBA" id="ARBA00001966"/>
    </source>
</evidence>
<evidence type="ECO:0000256" key="2">
    <source>
        <dbReference type="ARBA" id="ARBA00006100"/>
    </source>
</evidence>
<dbReference type="GO" id="GO:0046872">
    <property type="term" value="F:metal ion binding"/>
    <property type="evidence" value="ECO:0007669"/>
    <property type="project" value="UniProtKB-UniRule"/>
</dbReference>
<evidence type="ECO:0000256" key="9">
    <source>
        <dbReference type="ARBA" id="ARBA00023186"/>
    </source>
</evidence>
<dbReference type="InterPro" id="IPR034505">
    <property type="entry name" value="Coproporphyrinogen-III_oxidase"/>
</dbReference>
<evidence type="ECO:0000256" key="7">
    <source>
        <dbReference type="ARBA" id="ARBA00023004"/>
    </source>
</evidence>
<accession>A0A3D8J8T7</accession>
<evidence type="ECO:0000256" key="6">
    <source>
        <dbReference type="ARBA" id="ARBA00022723"/>
    </source>
</evidence>
<organism evidence="12 13">
    <name type="scientific">Helicobacter anseris</name>
    <dbReference type="NCBI Taxonomy" id="375926"/>
    <lineage>
        <taxon>Bacteria</taxon>
        <taxon>Pseudomonadati</taxon>
        <taxon>Campylobacterota</taxon>
        <taxon>Epsilonproteobacteria</taxon>
        <taxon>Campylobacterales</taxon>
        <taxon>Helicobacteraceae</taxon>
        <taxon>Helicobacter</taxon>
    </lineage>
</organism>
<keyword evidence="10" id="KW-0963">Cytoplasm</keyword>
<evidence type="ECO:0000313" key="13">
    <source>
        <dbReference type="Proteomes" id="UP000256695"/>
    </source>
</evidence>
<dbReference type="PANTHER" id="PTHR13932">
    <property type="entry name" value="COPROPORPHYRINIGEN III OXIDASE"/>
    <property type="match status" value="1"/>
</dbReference>
<dbReference type="PANTHER" id="PTHR13932:SF5">
    <property type="entry name" value="RADICAL S-ADENOSYL METHIONINE DOMAIN-CONTAINING PROTEIN 1, MITOCHONDRIAL"/>
    <property type="match status" value="1"/>
</dbReference>
<dbReference type="GO" id="GO:0006779">
    <property type="term" value="P:porphyrin-containing compound biosynthetic process"/>
    <property type="evidence" value="ECO:0007669"/>
    <property type="project" value="InterPro"/>
</dbReference>
<keyword evidence="8 10" id="KW-0411">Iron-sulfur</keyword>
<dbReference type="NCBIfam" id="TIGR00539">
    <property type="entry name" value="hemN_rel"/>
    <property type="match status" value="1"/>
</dbReference>
<dbReference type="Proteomes" id="UP000256695">
    <property type="component" value="Unassembled WGS sequence"/>
</dbReference>
<dbReference type="AlphaFoldDB" id="A0A3D8J8T7"/>
<comment type="caution">
    <text evidence="12">The sequence shown here is derived from an EMBL/GenBank/DDBJ whole genome shotgun (WGS) entry which is preliminary data.</text>
</comment>
<gene>
    <name evidence="12" type="ORF">CQA57_05145</name>
</gene>
<dbReference type="OrthoDB" id="9808022at2"/>
<dbReference type="GO" id="GO:0051539">
    <property type="term" value="F:4 iron, 4 sulfur cluster binding"/>
    <property type="evidence" value="ECO:0007669"/>
    <property type="project" value="UniProtKB-UniRule"/>
</dbReference>
<keyword evidence="7 10" id="KW-0408">Iron</keyword>
<evidence type="ECO:0000256" key="8">
    <source>
        <dbReference type="ARBA" id="ARBA00023014"/>
    </source>
</evidence>
<reference evidence="12 13" key="1">
    <citation type="submission" date="2018-04" db="EMBL/GenBank/DDBJ databases">
        <title>Novel Campyloabacter and Helicobacter Species and Strains.</title>
        <authorList>
            <person name="Mannion A.J."/>
            <person name="Shen Z."/>
            <person name="Fox J.G."/>
        </authorList>
    </citation>
    <scope>NUCLEOTIDE SEQUENCE [LARGE SCALE GENOMIC DNA]</scope>
    <source>
        <strain evidence="12 13">MIT 04-9362</strain>
    </source>
</reference>
<dbReference type="PROSITE" id="PS51918">
    <property type="entry name" value="RADICAL_SAM"/>
    <property type="match status" value="1"/>
</dbReference>
<sequence length="344" mass="40052">MILYIHIPFCNSRCGYCTFNSFENKLDLQEYYVQALIQDLISSKTNAPINSIFFGGGTPNILHQSYYEKIFKTINQHYTLKDDCEITLEANPNLIHFKWCKALKNLGANRLSIGVQSFFEDKLNFLQREHHYDDISNAIDIAFSCNITNLSIDLIYDTPQDTKQRIYEEINLASKLPINHISAYSLSIEKDSKLQKQGIKETTESFCQEMCLALKEFNFIPYEVSNYSRGYKVSHNLSYWNYEDYIGCGCGAVGKIGNKRFYTQKNLEEYIKNPHYRKQEILNQDDVLLEKIFLGLRSEIGVEYSLLNPEKTQLLLQSNQIIQKGDRIFAKDYFLADELTLWLL</sequence>
<proteinExistence type="inferred from homology"/>
<keyword evidence="10" id="KW-0004">4Fe-4S</keyword>
<keyword evidence="5 10" id="KW-0949">S-adenosyl-L-methionine</keyword>
<dbReference type="SFLD" id="SFLDF00562">
    <property type="entry name" value="HemN-like__clustered_with_heat"/>
    <property type="match status" value="1"/>
</dbReference>
<dbReference type="InterPro" id="IPR007197">
    <property type="entry name" value="rSAM"/>
</dbReference>
<dbReference type="Pfam" id="PF04055">
    <property type="entry name" value="Radical_SAM"/>
    <property type="match status" value="1"/>
</dbReference>
<name>A0A3D8J8T7_9HELI</name>
<comment type="function">
    <text evidence="10">Probably acts as a heme chaperone, transferring heme to an unknown acceptor. Binds one molecule of heme per monomer, possibly covalently. Binds 1 [4Fe-4S] cluster. The cluster is coordinated with 3 cysteines and an exchangeable S-adenosyl-L-methionine.</text>
</comment>
<dbReference type="EMBL" id="NXLX01000011">
    <property type="protein sequence ID" value="RDU73274.1"/>
    <property type="molecule type" value="Genomic_DNA"/>
</dbReference>
<evidence type="ECO:0000259" key="11">
    <source>
        <dbReference type="PROSITE" id="PS51918"/>
    </source>
</evidence>
<dbReference type="SUPFAM" id="SSF102114">
    <property type="entry name" value="Radical SAM enzymes"/>
    <property type="match status" value="1"/>
</dbReference>
<dbReference type="SMART" id="SM00729">
    <property type="entry name" value="Elp3"/>
    <property type="match status" value="1"/>
</dbReference>
<dbReference type="GO" id="GO:0005737">
    <property type="term" value="C:cytoplasm"/>
    <property type="evidence" value="ECO:0007669"/>
    <property type="project" value="UniProtKB-SubCell"/>
</dbReference>
<dbReference type="Gene3D" id="3.20.20.70">
    <property type="entry name" value="Aldolase class I"/>
    <property type="match status" value="1"/>
</dbReference>
<dbReference type="SFLD" id="SFLDG01065">
    <property type="entry name" value="anaerobic_coproporphyrinogen-I"/>
    <property type="match status" value="1"/>
</dbReference>
<evidence type="ECO:0000256" key="4">
    <source>
        <dbReference type="ARBA" id="ARBA00022617"/>
    </source>
</evidence>
<dbReference type="InterPro" id="IPR013785">
    <property type="entry name" value="Aldolase_TIM"/>
</dbReference>
<comment type="subcellular location">
    <subcellularLocation>
        <location evidence="10">Cytoplasm</location>
    </subcellularLocation>
</comment>
<evidence type="ECO:0000256" key="3">
    <source>
        <dbReference type="ARBA" id="ARBA00017228"/>
    </source>
</evidence>
<dbReference type="CDD" id="cd01335">
    <property type="entry name" value="Radical_SAM"/>
    <property type="match status" value="1"/>
</dbReference>